<accession>A0A699KSD1</accession>
<reference evidence="1" key="1">
    <citation type="journal article" date="2019" name="Sci. Rep.">
        <title>Draft genome of Tanacetum cinerariifolium, the natural source of mosquito coil.</title>
        <authorList>
            <person name="Yamashiro T."/>
            <person name="Shiraishi A."/>
            <person name="Satake H."/>
            <person name="Nakayama K."/>
        </authorList>
    </citation>
    <scope>NUCLEOTIDE SEQUENCE</scope>
</reference>
<dbReference type="AlphaFoldDB" id="A0A699KSD1"/>
<organism evidence="1">
    <name type="scientific">Tanacetum cinerariifolium</name>
    <name type="common">Dalmatian daisy</name>
    <name type="synonym">Chrysanthemum cinerariifolium</name>
    <dbReference type="NCBI Taxonomy" id="118510"/>
    <lineage>
        <taxon>Eukaryota</taxon>
        <taxon>Viridiplantae</taxon>
        <taxon>Streptophyta</taxon>
        <taxon>Embryophyta</taxon>
        <taxon>Tracheophyta</taxon>
        <taxon>Spermatophyta</taxon>
        <taxon>Magnoliopsida</taxon>
        <taxon>eudicotyledons</taxon>
        <taxon>Gunneridae</taxon>
        <taxon>Pentapetalae</taxon>
        <taxon>asterids</taxon>
        <taxon>campanulids</taxon>
        <taxon>Asterales</taxon>
        <taxon>Asteraceae</taxon>
        <taxon>Asteroideae</taxon>
        <taxon>Anthemideae</taxon>
        <taxon>Anthemidinae</taxon>
        <taxon>Tanacetum</taxon>
    </lineage>
</organism>
<gene>
    <name evidence="1" type="ORF">Tci_680975</name>
</gene>
<feature type="non-terminal residue" evidence="1">
    <location>
        <position position="64"/>
    </location>
</feature>
<protein>
    <recommendedName>
        <fullName evidence="2">Zinc finger, CCHC-type</fullName>
    </recommendedName>
</protein>
<evidence type="ECO:0008006" key="2">
    <source>
        <dbReference type="Google" id="ProtNLM"/>
    </source>
</evidence>
<proteinExistence type="predicted"/>
<evidence type="ECO:0000313" key="1">
    <source>
        <dbReference type="EMBL" id="GFB09004.1"/>
    </source>
</evidence>
<sequence length="64" mass="7001">MEALSTTEAGYMTFSEGWKKEIWLKGLLTESRYELRLVTGIATGALVKGCSRSEVPAQVKGSAY</sequence>
<name>A0A699KSD1_TANCI</name>
<dbReference type="EMBL" id="BKCJ010549858">
    <property type="protein sequence ID" value="GFB09004.1"/>
    <property type="molecule type" value="Genomic_DNA"/>
</dbReference>
<comment type="caution">
    <text evidence="1">The sequence shown here is derived from an EMBL/GenBank/DDBJ whole genome shotgun (WGS) entry which is preliminary data.</text>
</comment>